<sequence>MAAHNYVLFNCPKVAPYIEIFTNNLREHNPEMNGAEVDRCLESDFVMWFKHYAEDVSLVSNDYVRDLVSGPLHSVRSVQIYYVNGYKFHTKTYGASKSTFNSGLCIKGSNYNEASNDYFGILYEILIIEYPRRPIKKTVLFKCEWFDPTPNVGTRVHQRYNIVEVNRKKRLSVYEPFVLAIQATQVAQLQAEHMHLVWQKNGIEIRTPLRFLIGGRNKRNGIYGLGSTHDIFYGPSSSTVSHFSESQQNTEEIRSLQDLRKLENDCVLHC</sequence>
<dbReference type="PANTHER" id="PTHR48258:SF4">
    <property type="entry name" value="DUF4216 DOMAIN-CONTAINING PROTEIN"/>
    <property type="match status" value="1"/>
</dbReference>
<reference evidence="2" key="2">
    <citation type="submission" date="2023-05" db="EMBL/GenBank/DDBJ databases">
        <authorList>
            <person name="Schelkunov M.I."/>
        </authorList>
    </citation>
    <scope>NUCLEOTIDE SEQUENCE</scope>
    <source>
        <strain evidence="2">Hsosn_3</strain>
        <tissue evidence="2">Leaf</tissue>
    </source>
</reference>
<dbReference type="PANTHER" id="PTHR48258">
    <property type="entry name" value="DUF4218 DOMAIN-CONTAINING PROTEIN-RELATED"/>
    <property type="match status" value="1"/>
</dbReference>
<reference evidence="2" key="1">
    <citation type="submission" date="2023-02" db="EMBL/GenBank/DDBJ databases">
        <title>Genome of toxic invasive species Heracleum sosnowskyi carries increased number of genes despite the absence of recent whole-genome duplications.</title>
        <authorList>
            <person name="Schelkunov M."/>
            <person name="Shtratnikova V."/>
            <person name="Makarenko M."/>
            <person name="Klepikova A."/>
            <person name="Omelchenko D."/>
            <person name="Novikova G."/>
            <person name="Obukhova E."/>
            <person name="Bogdanov V."/>
            <person name="Penin A."/>
            <person name="Logacheva M."/>
        </authorList>
    </citation>
    <scope>NUCLEOTIDE SEQUENCE</scope>
    <source>
        <strain evidence="2">Hsosn_3</strain>
        <tissue evidence="2">Leaf</tissue>
    </source>
</reference>
<comment type="caution">
    <text evidence="2">The sequence shown here is derived from an EMBL/GenBank/DDBJ whole genome shotgun (WGS) entry which is preliminary data.</text>
</comment>
<accession>A0AAD8IQP7</accession>
<dbReference type="InterPro" id="IPR025312">
    <property type="entry name" value="DUF4216"/>
</dbReference>
<dbReference type="Pfam" id="PF13952">
    <property type="entry name" value="DUF4216"/>
    <property type="match status" value="1"/>
</dbReference>
<organism evidence="2 3">
    <name type="scientific">Heracleum sosnowskyi</name>
    <dbReference type="NCBI Taxonomy" id="360622"/>
    <lineage>
        <taxon>Eukaryota</taxon>
        <taxon>Viridiplantae</taxon>
        <taxon>Streptophyta</taxon>
        <taxon>Embryophyta</taxon>
        <taxon>Tracheophyta</taxon>
        <taxon>Spermatophyta</taxon>
        <taxon>Magnoliopsida</taxon>
        <taxon>eudicotyledons</taxon>
        <taxon>Gunneridae</taxon>
        <taxon>Pentapetalae</taxon>
        <taxon>asterids</taxon>
        <taxon>campanulids</taxon>
        <taxon>Apiales</taxon>
        <taxon>Apiaceae</taxon>
        <taxon>Apioideae</taxon>
        <taxon>apioid superclade</taxon>
        <taxon>Tordylieae</taxon>
        <taxon>Tordyliinae</taxon>
        <taxon>Heracleum</taxon>
    </lineage>
</organism>
<dbReference type="AlphaFoldDB" id="A0AAD8IQP7"/>
<evidence type="ECO:0000313" key="2">
    <source>
        <dbReference type="EMBL" id="KAK1388315.1"/>
    </source>
</evidence>
<feature type="domain" description="DUF4216" evidence="1">
    <location>
        <begin position="128"/>
        <end position="191"/>
    </location>
</feature>
<proteinExistence type="predicted"/>
<dbReference type="EMBL" id="JAUIZM010000004">
    <property type="protein sequence ID" value="KAK1388315.1"/>
    <property type="molecule type" value="Genomic_DNA"/>
</dbReference>
<keyword evidence="3" id="KW-1185">Reference proteome</keyword>
<evidence type="ECO:0000313" key="3">
    <source>
        <dbReference type="Proteomes" id="UP001237642"/>
    </source>
</evidence>
<protein>
    <submittedName>
        <fullName evidence="2">DUF4216 domain-containing protein</fullName>
    </submittedName>
</protein>
<name>A0AAD8IQP7_9APIA</name>
<dbReference type="Proteomes" id="UP001237642">
    <property type="component" value="Unassembled WGS sequence"/>
</dbReference>
<evidence type="ECO:0000259" key="1">
    <source>
        <dbReference type="Pfam" id="PF13952"/>
    </source>
</evidence>
<gene>
    <name evidence="2" type="ORF">POM88_016493</name>
</gene>